<evidence type="ECO:0000256" key="4">
    <source>
        <dbReference type="ARBA" id="ARBA00022741"/>
    </source>
</evidence>
<dbReference type="InterPro" id="IPR018303">
    <property type="entry name" value="ATPase_P-typ_P_site"/>
</dbReference>
<dbReference type="Pfam" id="PF00690">
    <property type="entry name" value="Cation_ATPase_N"/>
    <property type="match status" value="1"/>
</dbReference>
<dbReference type="AlphaFoldDB" id="A0AA38H3N8"/>
<feature type="transmembrane region" description="Helical" evidence="10">
    <location>
        <begin position="159"/>
        <end position="182"/>
    </location>
</feature>
<proteinExistence type="predicted"/>
<keyword evidence="2" id="KW-1003">Cell membrane</keyword>
<evidence type="ECO:0000256" key="7">
    <source>
        <dbReference type="ARBA" id="ARBA00022989"/>
    </source>
</evidence>
<dbReference type="NCBIfam" id="TIGR01494">
    <property type="entry name" value="ATPase_P-type"/>
    <property type="match status" value="2"/>
</dbReference>
<dbReference type="PRINTS" id="PR00119">
    <property type="entry name" value="CATATPASE"/>
</dbReference>
<dbReference type="InterPro" id="IPR004014">
    <property type="entry name" value="ATPase_P-typ_cation-transptr_N"/>
</dbReference>
<dbReference type="InterPro" id="IPR044492">
    <property type="entry name" value="P_typ_ATPase_HD_dom"/>
</dbReference>
<evidence type="ECO:0000256" key="9">
    <source>
        <dbReference type="SAM" id="MobiDB-lite"/>
    </source>
</evidence>
<dbReference type="RefSeq" id="XP_052943799.1">
    <property type="nucleotide sequence ID" value="XM_053090231.1"/>
</dbReference>
<accession>A0AA38H3N8</accession>
<dbReference type="GO" id="GO:0005524">
    <property type="term" value="F:ATP binding"/>
    <property type="evidence" value="ECO:0007669"/>
    <property type="project" value="UniProtKB-KW"/>
</dbReference>
<dbReference type="SFLD" id="SFLDF00027">
    <property type="entry name" value="p-type_atpase"/>
    <property type="match status" value="1"/>
</dbReference>
<evidence type="ECO:0000256" key="8">
    <source>
        <dbReference type="ARBA" id="ARBA00023136"/>
    </source>
</evidence>
<reference evidence="12" key="1">
    <citation type="journal article" date="2022" name="G3 (Bethesda)">
        <title>High quality genome of the basidiomycete yeast Dioszegia hungarica PDD-24b-2 isolated from cloud water.</title>
        <authorList>
            <person name="Jarrige D."/>
            <person name="Haridas S."/>
            <person name="Bleykasten-Grosshans C."/>
            <person name="Joly M."/>
            <person name="Nadalig T."/>
            <person name="Sancelme M."/>
            <person name="Vuilleumier S."/>
            <person name="Grigoriev I.V."/>
            <person name="Amato P."/>
            <person name="Bringel F."/>
        </authorList>
    </citation>
    <scope>NUCLEOTIDE SEQUENCE</scope>
    <source>
        <strain evidence="12">PDD-24b-2</strain>
    </source>
</reference>
<dbReference type="SUPFAM" id="SSF81653">
    <property type="entry name" value="Calcium ATPase, transduction domain A"/>
    <property type="match status" value="1"/>
</dbReference>
<dbReference type="Pfam" id="PF13246">
    <property type="entry name" value="Cation_ATPase"/>
    <property type="match status" value="1"/>
</dbReference>
<dbReference type="GO" id="GO:0030007">
    <property type="term" value="P:intracellular potassium ion homeostasis"/>
    <property type="evidence" value="ECO:0007669"/>
    <property type="project" value="TreeGrafter"/>
</dbReference>
<feature type="compositionally biased region" description="Basic and acidic residues" evidence="9">
    <location>
        <begin position="1"/>
        <end position="18"/>
    </location>
</feature>
<dbReference type="EMBL" id="JAKWFO010000008">
    <property type="protein sequence ID" value="KAI9634022.1"/>
    <property type="molecule type" value="Genomic_DNA"/>
</dbReference>
<dbReference type="GO" id="GO:0005391">
    <property type="term" value="F:P-type sodium:potassium-exchanging transporter activity"/>
    <property type="evidence" value="ECO:0007669"/>
    <property type="project" value="TreeGrafter"/>
</dbReference>
<dbReference type="Gene3D" id="3.40.50.1000">
    <property type="entry name" value="HAD superfamily/HAD-like"/>
    <property type="match status" value="1"/>
</dbReference>
<dbReference type="GO" id="GO:0006883">
    <property type="term" value="P:intracellular sodium ion homeostasis"/>
    <property type="evidence" value="ECO:0007669"/>
    <property type="project" value="TreeGrafter"/>
</dbReference>
<evidence type="ECO:0000313" key="12">
    <source>
        <dbReference type="EMBL" id="KAI9634022.1"/>
    </source>
</evidence>
<dbReference type="InterPro" id="IPR023214">
    <property type="entry name" value="HAD_sf"/>
</dbReference>
<dbReference type="Gene3D" id="2.70.150.10">
    <property type="entry name" value="Calcium-transporting ATPase, cytoplasmic transduction domain A"/>
    <property type="match status" value="1"/>
</dbReference>
<dbReference type="InterPro" id="IPR050510">
    <property type="entry name" value="Cation_transp_ATPase_P-type"/>
</dbReference>
<sequence length="1054" mass="114635">MSPVHRSDTQPDPEENRSRPRLPARQLSLSSGPADKPFSRRSLSPARELELRRQHSLVFSAGPRRANLGPKIIGDFRTIHAHVADLVHRPESPVHAVKGSSHIKELADLDWHTLSQSEVLQRLSTSATDGLDTGQAKRRLAADGPNEIKPHKSNVFLKIFFYFAGGFGSILITACILCFIAWRPLGEPDPPLDNLALAVVLIIVVCVQAGFNAWQDWSTSRVMASITGMLPSEVLVIRDGNEMRLAARDLVTGDIVCISLGNKLPADLRFIATSSDLKLDRSVLTGESEPVAGTLNSTDANMLETKNIGLQGTLCVGGSGRGVVIQTGRHTIFGRIAKLSSTGAPVRTTLQAEIARFVRIVVVFALSFGLIVTVLWAAWLNKQHYGFITSSGAVTNLVAVCVAFIPEGMPSAVTISLSVVASRLAKNKILCKTLMTVETLGAADILCADKTGTLTKNQMTVASAAILNEEMSPQEAGDRIGRGGNEGQGCKELAAVAGICNAAVFDDSTSDQPIESRLIDGDATDSAILRWAESLHPLRDCQAEWSEVFNIDFNSKTKFMLKILRPALADALPVPISPFDDFTAASLLLLCIGAPDVLLPRCSYVNDPKGGPPLPLTPDILNELSRVQDSWARKGQRVLLLAKRVLTPGMIPAGVIFDDPAFLDLVDQHLHQNLTVVGMVSFYDPPRDDIPETVRIMRGAGIRFFMVTGDFATTALAIAEQCGVISDASRVHRLGDLDRNAQMGSVEKYDVYAENEVPITSLVLSGPDLQQMNEAQWEQACQYVEIVFARTMPEQKLRIVKEFQRRGAIVGMTGDGVNDAPSLKAANVGIAMGGGSDVAMEAADLVLLDPFSSIVVAVEYGRLTFDNLKKTVLYLLSAGCFSELIPILLSVILGVPQALSSIQMILICVVTDVLPAISMCFEKAEAGLLLRKPRNTKTDRLVDWKLLLHAYVFLGLLESLCAASMAFWYLNREGFLFRDILGVLSYGDLPESYNLDAYAEAVRVAQSTYFFTLGVPVEFIFLPLAFAVVMIFLDEARKYRIRSNPKGLLARIAW</sequence>
<feature type="transmembrane region" description="Helical" evidence="10">
    <location>
        <begin position="872"/>
        <end position="895"/>
    </location>
</feature>
<dbReference type="PANTHER" id="PTHR43294">
    <property type="entry name" value="SODIUM/POTASSIUM-TRANSPORTING ATPASE SUBUNIT ALPHA"/>
    <property type="match status" value="1"/>
</dbReference>
<name>A0AA38H3N8_9TREE</name>
<keyword evidence="4" id="KW-0547">Nucleotide-binding</keyword>
<feature type="domain" description="Cation-transporting P-type ATPase N-terminal" evidence="11">
    <location>
        <begin position="110"/>
        <end position="183"/>
    </location>
</feature>
<evidence type="ECO:0000256" key="2">
    <source>
        <dbReference type="ARBA" id="ARBA00022475"/>
    </source>
</evidence>
<dbReference type="InterPro" id="IPR023298">
    <property type="entry name" value="ATPase_P-typ_TM_dom_sf"/>
</dbReference>
<feature type="region of interest" description="Disordered" evidence="9">
    <location>
        <begin position="1"/>
        <end position="43"/>
    </location>
</feature>
<evidence type="ECO:0000256" key="10">
    <source>
        <dbReference type="SAM" id="Phobius"/>
    </source>
</evidence>
<dbReference type="Gene3D" id="1.20.1110.10">
    <property type="entry name" value="Calcium-transporting ATPase, transmembrane domain"/>
    <property type="match status" value="1"/>
</dbReference>
<dbReference type="PROSITE" id="PS00154">
    <property type="entry name" value="ATPASE_E1_E2"/>
    <property type="match status" value="1"/>
</dbReference>
<feature type="transmembrane region" description="Helical" evidence="10">
    <location>
        <begin position="357"/>
        <end position="379"/>
    </location>
</feature>
<organism evidence="12 13">
    <name type="scientific">Dioszegia hungarica</name>
    <dbReference type="NCBI Taxonomy" id="4972"/>
    <lineage>
        <taxon>Eukaryota</taxon>
        <taxon>Fungi</taxon>
        <taxon>Dikarya</taxon>
        <taxon>Basidiomycota</taxon>
        <taxon>Agaricomycotina</taxon>
        <taxon>Tremellomycetes</taxon>
        <taxon>Tremellales</taxon>
        <taxon>Bulleribasidiaceae</taxon>
        <taxon>Dioszegia</taxon>
    </lineage>
</organism>
<dbReference type="PANTHER" id="PTHR43294:SF21">
    <property type="entry name" value="CATION TRANSPORTING ATPASE"/>
    <property type="match status" value="1"/>
</dbReference>
<dbReference type="InterPro" id="IPR023299">
    <property type="entry name" value="ATPase_P-typ_cyto_dom_N"/>
</dbReference>
<keyword evidence="8 10" id="KW-0472">Membrane</keyword>
<dbReference type="SFLD" id="SFLDS00003">
    <property type="entry name" value="Haloacid_Dehalogenase"/>
    <property type="match status" value="1"/>
</dbReference>
<dbReference type="Pfam" id="PF00122">
    <property type="entry name" value="E1-E2_ATPase"/>
    <property type="match status" value="1"/>
</dbReference>
<keyword evidence="13" id="KW-1185">Reference proteome</keyword>
<evidence type="ECO:0000256" key="3">
    <source>
        <dbReference type="ARBA" id="ARBA00022692"/>
    </source>
</evidence>
<dbReference type="Proteomes" id="UP001164286">
    <property type="component" value="Unassembled WGS sequence"/>
</dbReference>
<keyword evidence="7 10" id="KW-1133">Transmembrane helix</keyword>
<dbReference type="GO" id="GO:1902600">
    <property type="term" value="P:proton transmembrane transport"/>
    <property type="evidence" value="ECO:0007669"/>
    <property type="project" value="TreeGrafter"/>
</dbReference>
<dbReference type="InterPro" id="IPR036412">
    <property type="entry name" value="HAD-like_sf"/>
</dbReference>
<keyword evidence="3 10" id="KW-0812">Transmembrane</keyword>
<dbReference type="GO" id="GO:0005886">
    <property type="term" value="C:plasma membrane"/>
    <property type="evidence" value="ECO:0007669"/>
    <property type="project" value="UniProtKB-SubCell"/>
</dbReference>
<dbReference type="Pfam" id="PF00689">
    <property type="entry name" value="Cation_ATPase_C"/>
    <property type="match status" value="1"/>
</dbReference>
<evidence type="ECO:0000313" key="13">
    <source>
        <dbReference type="Proteomes" id="UP001164286"/>
    </source>
</evidence>
<evidence type="ECO:0000256" key="6">
    <source>
        <dbReference type="ARBA" id="ARBA00022967"/>
    </source>
</evidence>
<dbReference type="GeneID" id="77729436"/>
<evidence type="ECO:0000259" key="11">
    <source>
        <dbReference type="SMART" id="SM00831"/>
    </source>
</evidence>
<dbReference type="GO" id="GO:1990573">
    <property type="term" value="P:potassium ion import across plasma membrane"/>
    <property type="evidence" value="ECO:0007669"/>
    <property type="project" value="TreeGrafter"/>
</dbReference>
<dbReference type="Gene3D" id="3.40.1110.10">
    <property type="entry name" value="Calcium-transporting ATPase, cytoplasmic domain N"/>
    <property type="match status" value="1"/>
</dbReference>
<evidence type="ECO:0000256" key="5">
    <source>
        <dbReference type="ARBA" id="ARBA00022840"/>
    </source>
</evidence>
<dbReference type="GO" id="GO:0016887">
    <property type="term" value="F:ATP hydrolysis activity"/>
    <property type="evidence" value="ECO:0007669"/>
    <property type="project" value="InterPro"/>
</dbReference>
<evidence type="ECO:0000256" key="1">
    <source>
        <dbReference type="ARBA" id="ARBA00004651"/>
    </source>
</evidence>
<dbReference type="SUPFAM" id="SSF81660">
    <property type="entry name" value="Metal cation-transporting ATPase, ATP-binding domain N"/>
    <property type="match status" value="1"/>
</dbReference>
<feature type="transmembrane region" description="Helical" evidence="10">
    <location>
        <begin position="942"/>
        <end position="970"/>
    </location>
</feature>
<dbReference type="SUPFAM" id="SSF81665">
    <property type="entry name" value="Calcium ATPase, transmembrane domain M"/>
    <property type="match status" value="1"/>
</dbReference>
<comment type="subcellular location">
    <subcellularLocation>
        <location evidence="1">Cell membrane</location>
        <topology evidence="1">Multi-pass membrane protein</topology>
    </subcellularLocation>
</comment>
<dbReference type="InterPro" id="IPR001757">
    <property type="entry name" value="P_typ_ATPase"/>
</dbReference>
<feature type="transmembrane region" description="Helical" evidence="10">
    <location>
        <begin position="194"/>
        <end position="214"/>
    </location>
</feature>
<dbReference type="SFLD" id="SFLDG00002">
    <property type="entry name" value="C1.7:_P-type_atpase_like"/>
    <property type="match status" value="1"/>
</dbReference>
<dbReference type="PRINTS" id="PR00121">
    <property type="entry name" value="NAKATPASE"/>
</dbReference>
<dbReference type="SUPFAM" id="SSF56784">
    <property type="entry name" value="HAD-like"/>
    <property type="match status" value="1"/>
</dbReference>
<comment type="caution">
    <text evidence="12">The sequence shown here is derived from an EMBL/GenBank/DDBJ whole genome shotgun (WGS) entry which is preliminary data.</text>
</comment>
<dbReference type="InterPro" id="IPR059000">
    <property type="entry name" value="ATPase_P-type_domA"/>
</dbReference>
<feature type="transmembrane region" description="Helical" evidence="10">
    <location>
        <begin position="901"/>
        <end position="921"/>
    </location>
</feature>
<gene>
    <name evidence="12" type="ORF">MKK02DRAFT_38694</name>
</gene>
<keyword evidence="5" id="KW-0067">ATP-binding</keyword>
<dbReference type="GO" id="GO:0036376">
    <property type="term" value="P:sodium ion export across plasma membrane"/>
    <property type="evidence" value="ECO:0007669"/>
    <property type="project" value="TreeGrafter"/>
</dbReference>
<protein>
    <recommendedName>
        <fullName evidence="11">Cation-transporting P-type ATPase N-terminal domain-containing protein</fullName>
    </recommendedName>
</protein>
<dbReference type="InterPro" id="IPR008250">
    <property type="entry name" value="ATPase_P-typ_transduc_dom_A_sf"/>
</dbReference>
<feature type="transmembrane region" description="Helical" evidence="10">
    <location>
        <begin position="1009"/>
        <end position="1033"/>
    </location>
</feature>
<keyword evidence="6" id="KW-1278">Translocase</keyword>
<dbReference type="SMART" id="SM00831">
    <property type="entry name" value="Cation_ATPase_N"/>
    <property type="match status" value="1"/>
</dbReference>
<dbReference type="InterPro" id="IPR006068">
    <property type="entry name" value="ATPase_P-typ_cation-transptr_C"/>
</dbReference>